<dbReference type="RefSeq" id="WP_023069425.1">
    <property type="nucleotide sequence ID" value="NZ_AUZM01000107.1"/>
</dbReference>
<reference evidence="1 2" key="1">
    <citation type="journal article" date="2013" name="Front. Microbiol.">
        <title>Comparative genomic analyses of the cyanobacterium, Lyngbya aestuarii BL J, a powerful hydrogen producer.</title>
        <authorList>
            <person name="Kothari A."/>
            <person name="Vaughn M."/>
            <person name="Garcia-Pichel F."/>
        </authorList>
    </citation>
    <scope>NUCLEOTIDE SEQUENCE [LARGE SCALE GENOMIC DNA]</scope>
    <source>
        <strain evidence="1 2">BL J</strain>
    </source>
</reference>
<dbReference type="AlphaFoldDB" id="U7Q930"/>
<gene>
    <name evidence="1" type="ORF">M595_5766</name>
</gene>
<accession>U7Q930</accession>
<comment type="caution">
    <text evidence="1">The sequence shown here is derived from an EMBL/GenBank/DDBJ whole genome shotgun (WGS) entry which is preliminary data.</text>
</comment>
<dbReference type="OrthoDB" id="9882357at2"/>
<evidence type="ECO:0000313" key="1">
    <source>
        <dbReference type="EMBL" id="ERT04293.1"/>
    </source>
</evidence>
<organism evidence="1 2">
    <name type="scientific">Lyngbya aestuarii BL J</name>
    <dbReference type="NCBI Taxonomy" id="1348334"/>
    <lineage>
        <taxon>Bacteria</taxon>
        <taxon>Bacillati</taxon>
        <taxon>Cyanobacteriota</taxon>
        <taxon>Cyanophyceae</taxon>
        <taxon>Oscillatoriophycideae</taxon>
        <taxon>Oscillatoriales</taxon>
        <taxon>Microcoleaceae</taxon>
        <taxon>Lyngbya</taxon>
    </lineage>
</organism>
<keyword evidence="2" id="KW-1185">Reference proteome</keyword>
<evidence type="ECO:0000313" key="2">
    <source>
        <dbReference type="Proteomes" id="UP000017127"/>
    </source>
</evidence>
<proteinExistence type="predicted"/>
<dbReference type="EMBL" id="AUZM01000107">
    <property type="protein sequence ID" value="ERT04293.1"/>
    <property type="molecule type" value="Genomic_DNA"/>
</dbReference>
<protein>
    <submittedName>
        <fullName evidence="1">Uncharacterized protein</fullName>
    </submittedName>
</protein>
<sequence length="79" mass="9413">MNQFLKLTEQQFKLLTLIKSKPGMNLTEILDEIAEIYEEFPDGGAVKAKLYILEEKELIRSQLVTLYKKRRTRRYYSQV</sequence>
<name>U7Q930_9CYAN</name>
<dbReference type="Proteomes" id="UP000017127">
    <property type="component" value="Unassembled WGS sequence"/>
</dbReference>
<dbReference type="InterPro" id="IPR036390">
    <property type="entry name" value="WH_DNA-bd_sf"/>
</dbReference>
<dbReference type="SUPFAM" id="SSF46785">
    <property type="entry name" value="Winged helix' DNA-binding domain"/>
    <property type="match status" value="1"/>
</dbReference>